<evidence type="ECO:0000313" key="1">
    <source>
        <dbReference type="EMBL" id="URZ09784.1"/>
    </source>
</evidence>
<dbReference type="EMBL" id="CP096983">
    <property type="protein sequence ID" value="URZ09784.1"/>
    <property type="molecule type" value="Genomic_DNA"/>
</dbReference>
<accession>A0A1S8LNU1</accession>
<sequence>MINKSKTLRMIIFTVAIMIFLGFLYMFNITHPVKFTYDNGKANVRYEKAKVLEVTNENLRKSISLKNIYFGSQKVKVKVLTGQHKGDIKVVQNYLSDIHNVFVKKDMVIVLEVDTLNQSKYTAVVYNYYRAPVEYVFVFIFFAALCIIGGKKGFKSIVGIIFTLICIVFLLLPMIYNGYSPIFACILIVILTTAVTLISLEGITPKSISAAVGTILGVLIAILVGTIFGGVSHLSGLNMENAETLSLISTKTNMNVQGLLLACIIISALGALLDLSVSIASSMQEVYETNKDIDINALFKSGMNIGKDVMGTMANTLILAFAGSSLNILIVIYAYNISFTQMINMDMISVEIIEGVTGSLAVVLTVPITAFVCSRIIPLLNKKLR</sequence>
<dbReference type="PANTHER" id="PTHR41771:SF1">
    <property type="entry name" value="MEMBRANE PROTEIN"/>
    <property type="match status" value="1"/>
</dbReference>
<dbReference type="STRING" id="84029.CROST_04560"/>
<reference evidence="1 2" key="1">
    <citation type="submission" date="2022-04" db="EMBL/GenBank/DDBJ databases">
        <title>Genome sequence of C. roseum typestrain.</title>
        <authorList>
            <person name="Poehlein A."/>
            <person name="Schoch T."/>
            <person name="Duerre P."/>
            <person name="Daniel R."/>
        </authorList>
    </citation>
    <scope>NUCLEOTIDE SEQUENCE [LARGE SCALE GENOMIC DNA]</scope>
    <source>
        <strain evidence="1 2">DSM 7320</strain>
    </source>
</reference>
<gene>
    <name evidence="1" type="ORF">CROST_004770</name>
</gene>
<dbReference type="RefSeq" id="WP_077835867.1">
    <property type="nucleotide sequence ID" value="NZ_CP096983.1"/>
</dbReference>
<name>A0A1S8LNU1_9CLOT</name>
<dbReference type="KEGG" id="crw:CROST_004770"/>
<protein>
    <submittedName>
        <fullName evidence="1">Uncharacterized protein</fullName>
    </submittedName>
</protein>
<organism evidence="1 2">
    <name type="scientific">Clostridium felsineum</name>
    <dbReference type="NCBI Taxonomy" id="36839"/>
    <lineage>
        <taxon>Bacteria</taxon>
        <taxon>Bacillati</taxon>
        <taxon>Bacillota</taxon>
        <taxon>Clostridia</taxon>
        <taxon>Eubacteriales</taxon>
        <taxon>Clostridiaceae</taxon>
        <taxon>Clostridium</taxon>
    </lineage>
</organism>
<evidence type="ECO:0000313" key="2">
    <source>
        <dbReference type="Proteomes" id="UP000190951"/>
    </source>
</evidence>
<keyword evidence="2" id="KW-1185">Reference proteome</keyword>
<dbReference type="AlphaFoldDB" id="A0A1S8LNU1"/>
<dbReference type="Pfam" id="PF07907">
    <property type="entry name" value="YibE_F"/>
    <property type="match status" value="1"/>
</dbReference>
<dbReference type="PANTHER" id="PTHR41771">
    <property type="entry name" value="MEMBRANE PROTEIN-RELATED"/>
    <property type="match status" value="1"/>
</dbReference>
<dbReference type="Proteomes" id="UP000190951">
    <property type="component" value="Chromosome"/>
</dbReference>
<dbReference type="InterPro" id="IPR012507">
    <property type="entry name" value="YibE_F"/>
</dbReference>
<proteinExistence type="predicted"/>